<organism evidence="2 3">
    <name type="scientific">Romboutsia lituseburensis DSM 797</name>
    <dbReference type="NCBI Taxonomy" id="1121325"/>
    <lineage>
        <taxon>Bacteria</taxon>
        <taxon>Bacillati</taxon>
        <taxon>Bacillota</taxon>
        <taxon>Clostridia</taxon>
        <taxon>Peptostreptococcales</taxon>
        <taxon>Peptostreptococcaceae</taxon>
        <taxon>Romboutsia</taxon>
    </lineage>
</organism>
<evidence type="ECO:0000259" key="1">
    <source>
        <dbReference type="Pfam" id="PF12673"/>
    </source>
</evidence>
<evidence type="ECO:0000313" key="3">
    <source>
        <dbReference type="Proteomes" id="UP000199068"/>
    </source>
</evidence>
<protein>
    <recommendedName>
        <fullName evidence="1">SipL SPOCS domain-containing protein</fullName>
    </recommendedName>
</protein>
<name>A0A1G9T9U7_9FIRM</name>
<dbReference type="Proteomes" id="UP000199068">
    <property type="component" value="Unassembled WGS sequence"/>
</dbReference>
<proteinExistence type="predicted"/>
<reference evidence="2 3" key="1">
    <citation type="submission" date="2016-10" db="EMBL/GenBank/DDBJ databases">
        <authorList>
            <person name="de Groot N.N."/>
        </authorList>
    </citation>
    <scope>NUCLEOTIDE SEQUENCE [LARGE SCALE GENOMIC DNA]</scope>
    <source>
        <strain evidence="2 3">DSM 797</strain>
    </source>
</reference>
<dbReference type="RefSeq" id="WP_092727516.1">
    <property type="nucleotide sequence ID" value="NZ_FNGW01000012.1"/>
</dbReference>
<dbReference type="Pfam" id="PF12673">
    <property type="entry name" value="SipL"/>
    <property type="match status" value="1"/>
</dbReference>
<gene>
    <name evidence="2" type="ORF">SAMN04515677_11224</name>
</gene>
<dbReference type="EMBL" id="FNGW01000012">
    <property type="protein sequence ID" value="SDM44382.1"/>
    <property type="molecule type" value="Genomic_DNA"/>
</dbReference>
<keyword evidence="3" id="KW-1185">Reference proteome</keyword>
<sequence length="414" mass="44427">MDCNKNVKCGCDFNIKTVGTCDVSRITINGSNRSDLNWTEISVPEILSIPDLKPDIEEIDQVYANVILDNIKLIETPFAYKSYVLFSFYNAANDLTGTLTDLIIDLTGTVGDVTDILSNDLTTLLTDLLDALNLIPIKPPGLAALITVVQQAITTIANLVDSIDQALAAVVTAANNLLAAILTVPFSAELICQAVKTLTDTLTTLSTLINSIVGIINGLLNAISAAAAGIPGLGTLISDLITAVNNLITALLTPAIAAVNAAITAILNALLPVNCDQSSAFEIIPNAEGTCLSGRKLIIEGILKQKVVYTAEVDIQSVHSAHYEVPFIAFIIPYAKFEGLEYEEGIQVYDPETGGPKLINGYIYSEVNGINVDLCEEFNVEKCIEDIYVYPLDLRRIFKNVTIFLKAKPSTACN</sequence>
<feature type="domain" description="SipL SPOCS" evidence="1">
    <location>
        <begin position="295"/>
        <end position="331"/>
    </location>
</feature>
<dbReference type="InterPro" id="IPR024300">
    <property type="entry name" value="SipL_SPOCS_dom"/>
</dbReference>
<dbReference type="STRING" id="1121325.SAMN04515677_11224"/>
<dbReference type="AlphaFoldDB" id="A0A1G9T9U7"/>
<evidence type="ECO:0000313" key="2">
    <source>
        <dbReference type="EMBL" id="SDM44382.1"/>
    </source>
</evidence>
<accession>A0A1G9T9U7</accession>